<name>A0ABY7DTW5_MYAAR</name>
<dbReference type="InterPro" id="IPR050357">
    <property type="entry name" value="Arrestin_domain-protein"/>
</dbReference>
<dbReference type="Pfam" id="PF00339">
    <property type="entry name" value="Arrestin_N"/>
    <property type="match status" value="1"/>
</dbReference>
<proteinExistence type="inferred from homology"/>
<organism evidence="3 4">
    <name type="scientific">Mya arenaria</name>
    <name type="common">Soft-shell clam</name>
    <dbReference type="NCBI Taxonomy" id="6604"/>
    <lineage>
        <taxon>Eukaryota</taxon>
        <taxon>Metazoa</taxon>
        <taxon>Spiralia</taxon>
        <taxon>Lophotrochozoa</taxon>
        <taxon>Mollusca</taxon>
        <taxon>Bivalvia</taxon>
        <taxon>Autobranchia</taxon>
        <taxon>Heteroconchia</taxon>
        <taxon>Euheterodonta</taxon>
        <taxon>Imparidentia</taxon>
        <taxon>Neoheterodontei</taxon>
        <taxon>Myida</taxon>
        <taxon>Myoidea</taxon>
        <taxon>Myidae</taxon>
        <taxon>Mya</taxon>
    </lineage>
</organism>
<dbReference type="InterPro" id="IPR011021">
    <property type="entry name" value="Arrestin-like_N"/>
</dbReference>
<keyword evidence="4" id="KW-1185">Reference proteome</keyword>
<evidence type="ECO:0000256" key="1">
    <source>
        <dbReference type="ARBA" id="ARBA00005298"/>
    </source>
</evidence>
<reference evidence="3" key="1">
    <citation type="submission" date="2022-11" db="EMBL/GenBank/DDBJ databases">
        <title>Centuries of genome instability and evolution in soft-shell clam transmissible cancer (bioRxiv).</title>
        <authorList>
            <person name="Hart S.F.M."/>
            <person name="Yonemitsu M.A."/>
            <person name="Giersch R.M."/>
            <person name="Beal B.F."/>
            <person name="Arriagada G."/>
            <person name="Davis B.W."/>
            <person name="Ostrander E.A."/>
            <person name="Goff S.P."/>
            <person name="Metzger M.J."/>
        </authorList>
    </citation>
    <scope>NUCLEOTIDE SEQUENCE</scope>
    <source>
        <strain evidence="3">MELC-2E11</strain>
        <tissue evidence="3">Siphon/mantle</tissue>
    </source>
</reference>
<evidence type="ECO:0000313" key="4">
    <source>
        <dbReference type="Proteomes" id="UP001164746"/>
    </source>
</evidence>
<sequence length="282" mass="31646">MVHLAEIELLFNGFADVCWTETYTTHDNQQRSVTHCSHEDYFEQRFPLYGKEETGEEVSVMAPNVYTFPFTTTIPFNVPSSYEDQTGQVRYMFNANVDRPWAFDMHAHHKITVMDILDLNTLPYLEVLCCLCCASDPISAHVRLERQGYVAGEEVQFWAEINNQSNRTMTCSKGSLIKSVTYHASSATRTAKTVLCKLRHGKIEGGGTDTFVGERLHIPAVPQSFLRGCGIIDIRYYVNIRVVPFGIGVDLNVPIEIVIGSVPLRNIAQQHGFALPSAPPSL</sequence>
<evidence type="ECO:0000259" key="2">
    <source>
        <dbReference type="SMART" id="SM01017"/>
    </source>
</evidence>
<dbReference type="InterPro" id="IPR014752">
    <property type="entry name" value="Arrestin-like_C"/>
</dbReference>
<dbReference type="SMART" id="SM01017">
    <property type="entry name" value="Arrestin_C"/>
    <property type="match status" value="1"/>
</dbReference>
<dbReference type="PANTHER" id="PTHR11188">
    <property type="entry name" value="ARRESTIN DOMAIN CONTAINING PROTEIN"/>
    <property type="match status" value="1"/>
</dbReference>
<accession>A0ABY7DTW5</accession>
<dbReference type="Gene3D" id="2.60.40.640">
    <property type="match status" value="2"/>
</dbReference>
<dbReference type="EMBL" id="CP111014">
    <property type="protein sequence ID" value="WAR00287.1"/>
    <property type="molecule type" value="Genomic_DNA"/>
</dbReference>
<dbReference type="InterPro" id="IPR011022">
    <property type="entry name" value="Arrestin_C-like"/>
</dbReference>
<evidence type="ECO:0000313" key="3">
    <source>
        <dbReference type="EMBL" id="WAR00287.1"/>
    </source>
</evidence>
<dbReference type="Proteomes" id="UP001164746">
    <property type="component" value="Chromosome 3"/>
</dbReference>
<dbReference type="PANTHER" id="PTHR11188:SF176">
    <property type="entry name" value="ARRESTIN DOMAIN-CONTAINING PROTEIN 1"/>
    <property type="match status" value="1"/>
</dbReference>
<gene>
    <name evidence="3" type="ORF">MAR_024659</name>
</gene>
<dbReference type="Pfam" id="PF02752">
    <property type="entry name" value="Arrestin_C"/>
    <property type="match status" value="1"/>
</dbReference>
<comment type="similarity">
    <text evidence="1">Belongs to the arrestin family.</text>
</comment>
<feature type="domain" description="Arrestin C-terminal-like" evidence="2">
    <location>
        <begin position="134"/>
        <end position="264"/>
    </location>
</feature>
<dbReference type="SUPFAM" id="SSF81296">
    <property type="entry name" value="E set domains"/>
    <property type="match status" value="2"/>
</dbReference>
<protein>
    <submittedName>
        <fullName evidence="3">ARRD3-like protein</fullName>
    </submittedName>
</protein>
<dbReference type="InterPro" id="IPR014756">
    <property type="entry name" value="Ig_E-set"/>
</dbReference>